<dbReference type="OrthoDB" id="34584at2"/>
<organism evidence="4 5">
    <name type="scientific">Aestuariispira insulae</name>
    <dbReference type="NCBI Taxonomy" id="1461337"/>
    <lineage>
        <taxon>Bacteria</taxon>
        <taxon>Pseudomonadati</taxon>
        <taxon>Pseudomonadota</taxon>
        <taxon>Alphaproteobacteria</taxon>
        <taxon>Rhodospirillales</taxon>
        <taxon>Kiloniellaceae</taxon>
        <taxon>Aestuariispira</taxon>
    </lineage>
</organism>
<accession>A0A3D9H9L9</accession>
<dbReference type="PANTHER" id="PTHR42937">
    <property type="match status" value="1"/>
</dbReference>
<reference evidence="4 5" key="1">
    <citation type="submission" date="2018-07" db="EMBL/GenBank/DDBJ databases">
        <title>Genomic Encyclopedia of Type Strains, Phase III (KMG-III): the genomes of soil and plant-associated and newly described type strains.</title>
        <authorList>
            <person name="Whitman W."/>
        </authorList>
    </citation>
    <scope>NUCLEOTIDE SEQUENCE [LARGE SCALE GENOMIC DNA]</scope>
    <source>
        <strain evidence="4 5">CECT 8488</strain>
    </source>
</reference>
<gene>
    <name evidence="4" type="ORF">DFP90_11084</name>
</gene>
<dbReference type="GO" id="GO:0030170">
    <property type="term" value="F:pyridoxal phosphate binding"/>
    <property type="evidence" value="ECO:0007669"/>
    <property type="project" value="InterPro"/>
</dbReference>
<dbReference type="AlphaFoldDB" id="A0A3D9H9L9"/>
<dbReference type="InterPro" id="IPR036052">
    <property type="entry name" value="TrpB-like_PALP_sf"/>
</dbReference>
<comment type="cofactor">
    <cofactor evidence="1">
        <name>pyridoxal 5'-phosphate</name>
        <dbReference type="ChEBI" id="CHEBI:597326"/>
    </cofactor>
</comment>
<name>A0A3D9H9L9_9PROT</name>
<dbReference type="Pfam" id="PF00291">
    <property type="entry name" value="PALP"/>
    <property type="match status" value="1"/>
</dbReference>
<dbReference type="Gene3D" id="3.40.50.1100">
    <property type="match status" value="2"/>
</dbReference>
<evidence type="ECO:0000259" key="3">
    <source>
        <dbReference type="Pfam" id="PF00291"/>
    </source>
</evidence>
<evidence type="ECO:0000256" key="1">
    <source>
        <dbReference type="ARBA" id="ARBA00001933"/>
    </source>
</evidence>
<dbReference type="NCBIfam" id="TIGR01747">
    <property type="entry name" value="diampropi_NH3ly"/>
    <property type="match status" value="1"/>
</dbReference>
<feature type="domain" description="Tryptophan synthase beta chain-like PALP" evidence="3">
    <location>
        <begin position="49"/>
        <end position="380"/>
    </location>
</feature>
<evidence type="ECO:0000313" key="4">
    <source>
        <dbReference type="EMBL" id="RED46175.1"/>
    </source>
</evidence>
<dbReference type="PANTHER" id="PTHR42937:SF1">
    <property type="entry name" value="DIAMINOPROPIONATE AMMONIA-LYASE"/>
    <property type="match status" value="1"/>
</dbReference>
<dbReference type="RefSeq" id="WP_115938155.1">
    <property type="nucleotide sequence ID" value="NZ_QRDW01000010.1"/>
</dbReference>
<dbReference type="SUPFAM" id="SSF53686">
    <property type="entry name" value="Tryptophan synthase beta subunit-like PLP-dependent enzymes"/>
    <property type="match status" value="1"/>
</dbReference>
<keyword evidence="5" id="KW-1185">Reference proteome</keyword>
<dbReference type="InterPro" id="IPR010081">
    <property type="entry name" value="DiNH2opropionate_NH3_lyase"/>
</dbReference>
<dbReference type="EMBL" id="QRDW01000010">
    <property type="protein sequence ID" value="RED46175.1"/>
    <property type="molecule type" value="Genomic_DNA"/>
</dbReference>
<dbReference type="GO" id="GO:0008838">
    <property type="term" value="F:diaminopropionate ammonia-lyase activity"/>
    <property type="evidence" value="ECO:0007669"/>
    <property type="project" value="InterPro"/>
</dbReference>
<comment type="caution">
    <text evidence="4">The sequence shown here is derived from an EMBL/GenBank/DDBJ whole genome shotgun (WGS) entry which is preliminary data.</text>
</comment>
<dbReference type="NCBIfam" id="NF006058">
    <property type="entry name" value="PRK08206.1"/>
    <property type="match status" value="1"/>
</dbReference>
<protein>
    <submittedName>
        <fullName evidence="4">Diaminopropionate ammonia-lyase</fullName>
    </submittedName>
</protein>
<dbReference type="Proteomes" id="UP000256845">
    <property type="component" value="Unassembled WGS sequence"/>
</dbReference>
<dbReference type="InterPro" id="IPR001926">
    <property type="entry name" value="TrpB-like_PALP"/>
</dbReference>
<evidence type="ECO:0000256" key="2">
    <source>
        <dbReference type="ARBA" id="ARBA00022898"/>
    </source>
</evidence>
<evidence type="ECO:0000313" key="5">
    <source>
        <dbReference type="Proteomes" id="UP000256845"/>
    </source>
</evidence>
<keyword evidence="4" id="KW-0456">Lyase</keyword>
<keyword evidence="2" id="KW-0663">Pyridoxal phosphate</keyword>
<sequence length="403" mass="42801">MTQDTFAQAHIARHANAMATHDAVYPKALHPILGTGDCQQAAEVIRQWPGYAPTPLSNLDSLAAKVGVGQILYKDEGPRFGLGSFKALGGAYAVLHLLQRELGKQLGRTIAFSEIMEGTLKDECAQITVVTATDGNHGRSVAWGAQNFGCGCRIYMHAGVSRGRADAVEAYGAEVIWVDGNYDASVRAAANDAETHGWHIVSDTSYEGYMDLPRQVMAGYTVMTGEIADQLPNGQIPTHVFLQGGVGGLAGAVCAHFWQLFGEQRPRVIIVEPEQADCLKQSAIAGEPTLVDIQEETVMAGLSCGEVSLLGWEILKRGADDFLTIPDGLVPPVMRLLADHSIIAGESAVAGLSALLGCLNNAELAKATGLDEDSRILLIGTEGATDPAIYRELVGRDPEQIAA</sequence>
<proteinExistence type="predicted"/>